<evidence type="ECO:0000256" key="2">
    <source>
        <dbReference type="ARBA" id="ARBA00022475"/>
    </source>
</evidence>
<dbReference type="OrthoDB" id="3518068at2"/>
<dbReference type="InterPro" id="IPR032694">
    <property type="entry name" value="CopC/D"/>
</dbReference>
<dbReference type="STRING" id="211114.SAMN04489726_5807"/>
<keyword evidence="5 6" id="KW-0472">Membrane</keyword>
<feature type="transmembrane region" description="Helical" evidence="6">
    <location>
        <begin position="163"/>
        <end position="183"/>
    </location>
</feature>
<dbReference type="RefSeq" id="WP_063766525.1">
    <property type="nucleotide sequence ID" value="NZ_JOEF01000003.1"/>
</dbReference>
<dbReference type="EMBL" id="LT629701">
    <property type="protein sequence ID" value="SDN26934.1"/>
    <property type="molecule type" value="Genomic_DNA"/>
</dbReference>
<feature type="transmembrane region" description="Helical" evidence="6">
    <location>
        <begin position="308"/>
        <end position="331"/>
    </location>
</feature>
<sequence>MRDRAGRATLLLPGVLVTATASVLAGVAVTAPAPLPGLPDSDVVRVGLPVVRLLLDAVGIGAVGIGVLGWLLRGERRASAIAATAQRAGVVLGAVWVLTALMLIWWQAAELSPNRLGLRVRELAEYSAQVSSGRALLVTAACALAFGVLSLVTTRSRTVPVELPAVAALLGVVALPLTGHAAGSAGHTPAMLATAVHVLAAAAWVGGLLAVFVLVAPHRALLASVLPKFSRLAACCLAAVAVSGVVSATVQLAVRVDRPLLDALSGTGYGWLVIGKTVLLAGLGGIGAQVRFRLLPELSPGASARSRLVLAGWITAELLLMALAVGLGTALGRAAPTEVGWGIAEVPTR</sequence>
<dbReference type="PANTHER" id="PTHR34820">
    <property type="entry name" value="INNER MEMBRANE PROTEIN YEBZ"/>
    <property type="match status" value="1"/>
</dbReference>
<dbReference type="PANTHER" id="PTHR34820:SF4">
    <property type="entry name" value="INNER MEMBRANE PROTEIN YEBZ"/>
    <property type="match status" value="1"/>
</dbReference>
<evidence type="ECO:0000256" key="3">
    <source>
        <dbReference type="ARBA" id="ARBA00022692"/>
    </source>
</evidence>
<dbReference type="eggNOG" id="COG1276">
    <property type="taxonomic scope" value="Bacteria"/>
</dbReference>
<keyword evidence="4 6" id="KW-1133">Transmembrane helix</keyword>
<dbReference type="InterPro" id="IPR008457">
    <property type="entry name" value="Cu-R_CopD_dom"/>
</dbReference>
<organism evidence="8 9">
    <name type="scientific">Allokutzneria albata</name>
    <name type="common">Kibdelosporangium albatum</name>
    <dbReference type="NCBI Taxonomy" id="211114"/>
    <lineage>
        <taxon>Bacteria</taxon>
        <taxon>Bacillati</taxon>
        <taxon>Actinomycetota</taxon>
        <taxon>Actinomycetes</taxon>
        <taxon>Pseudonocardiales</taxon>
        <taxon>Pseudonocardiaceae</taxon>
        <taxon>Allokutzneria</taxon>
    </lineage>
</organism>
<feature type="domain" description="Copper resistance protein D" evidence="7">
    <location>
        <begin position="225"/>
        <end position="330"/>
    </location>
</feature>
<dbReference type="Pfam" id="PF05425">
    <property type="entry name" value="CopD"/>
    <property type="match status" value="1"/>
</dbReference>
<gene>
    <name evidence="8" type="ORF">SAMN04489726_5807</name>
</gene>
<feature type="transmembrane region" description="Helical" evidence="6">
    <location>
        <begin position="229"/>
        <end position="249"/>
    </location>
</feature>
<keyword evidence="3 6" id="KW-0812">Transmembrane</keyword>
<reference evidence="8 9" key="1">
    <citation type="submission" date="2016-10" db="EMBL/GenBank/DDBJ databases">
        <authorList>
            <person name="de Groot N.N."/>
        </authorList>
    </citation>
    <scope>NUCLEOTIDE SEQUENCE [LARGE SCALE GENOMIC DNA]</scope>
    <source>
        <strain evidence="8 9">DSM 44149</strain>
    </source>
</reference>
<evidence type="ECO:0000256" key="6">
    <source>
        <dbReference type="SAM" id="Phobius"/>
    </source>
</evidence>
<dbReference type="GO" id="GO:0006825">
    <property type="term" value="P:copper ion transport"/>
    <property type="evidence" value="ECO:0007669"/>
    <property type="project" value="InterPro"/>
</dbReference>
<dbReference type="Proteomes" id="UP000183376">
    <property type="component" value="Chromosome I"/>
</dbReference>
<dbReference type="AlphaFoldDB" id="A0A1H0A0V7"/>
<evidence type="ECO:0000259" key="7">
    <source>
        <dbReference type="Pfam" id="PF05425"/>
    </source>
</evidence>
<evidence type="ECO:0000313" key="9">
    <source>
        <dbReference type="Proteomes" id="UP000183376"/>
    </source>
</evidence>
<keyword evidence="9" id="KW-1185">Reference proteome</keyword>
<dbReference type="GO" id="GO:0005886">
    <property type="term" value="C:plasma membrane"/>
    <property type="evidence" value="ECO:0007669"/>
    <property type="project" value="UniProtKB-SubCell"/>
</dbReference>
<evidence type="ECO:0000313" key="8">
    <source>
        <dbReference type="EMBL" id="SDN26934.1"/>
    </source>
</evidence>
<keyword evidence="2" id="KW-1003">Cell membrane</keyword>
<feature type="transmembrane region" description="Helical" evidence="6">
    <location>
        <begin position="269"/>
        <end position="288"/>
    </location>
</feature>
<feature type="transmembrane region" description="Helical" evidence="6">
    <location>
        <begin position="49"/>
        <end position="72"/>
    </location>
</feature>
<name>A0A1H0A0V7_ALLAB</name>
<feature type="transmembrane region" description="Helical" evidence="6">
    <location>
        <begin position="126"/>
        <end position="151"/>
    </location>
</feature>
<evidence type="ECO:0000256" key="1">
    <source>
        <dbReference type="ARBA" id="ARBA00004651"/>
    </source>
</evidence>
<comment type="subcellular location">
    <subcellularLocation>
        <location evidence="1">Cell membrane</location>
        <topology evidence="1">Multi-pass membrane protein</topology>
    </subcellularLocation>
</comment>
<proteinExistence type="predicted"/>
<accession>A0A1H0A0V7</accession>
<feature type="transmembrane region" description="Helical" evidence="6">
    <location>
        <begin position="195"/>
        <end position="217"/>
    </location>
</feature>
<feature type="transmembrane region" description="Helical" evidence="6">
    <location>
        <begin position="84"/>
        <end position="106"/>
    </location>
</feature>
<evidence type="ECO:0000256" key="4">
    <source>
        <dbReference type="ARBA" id="ARBA00022989"/>
    </source>
</evidence>
<evidence type="ECO:0000256" key="5">
    <source>
        <dbReference type="ARBA" id="ARBA00023136"/>
    </source>
</evidence>
<protein>
    <submittedName>
        <fullName evidence="8">Putative copper resistance protein D</fullName>
    </submittedName>
</protein>